<evidence type="ECO:0000313" key="1">
    <source>
        <dbReference type="EMBL" id="OGG71347.1"/>
    </source>
</evidence>
<evidence type="ECO:0000313" key="2">
    <source>
        <dbReference type="Proteomes" id="UP000179115"/>
    </source>
</evidence>
<sequence>MMRLRSETRTEQEERARQFIAMLRSYGPGCVEDFAAFVAGEKKSLTALYGPRIIAEARFFLGSAD</sequence>
<reference evidence="1 2" key="1">
    <citation type="journal article" date="2016" name="Nat. Commun.">
        <title>Thousands of microbial genomes shed light on interconnected biogeochemical processes in an aquifer system.</title>
        <authorList>
            <person name="Anantharaman K."/>
            <person name="Brown C.T."/>
            <person name="Hug L.A."/>
            <person name="Sharon I."/>
            <person name="Castelle C.J."/>
            <person name="Probst A.J."/>
            <person name="Thomas B.C."/>
            <person name="Singh A."/>
            <person name="Wilkins M.J."/>
            <person name="Karaoz U."/>
            <person name="Brodie E.L."/>
            <person name="Williams K.H."/>
            <person name="Hubbard S.S."/>
            <person name="Banfield J.F."/>
        </authorList>
    </citation>
    <scope>NUCLEOTIDE SEQUENCE [LARGE SCALE GENOMIC DNA]</scope>
</reference>
<comment type="caution">
    <text evidence="1">The sequence shown here is derived from an EMBL/GenBank/DDBJ whole genome shotgun (WGS) entry which is preliminary data.</text>
</comment>
<proteinExistence type="predicted"/>
<name>A0A1F6ECK6_9BACT</name>
<accession>A0A1F6ECK6</accession>
<dbReference type="Proteomes" id="UP000179115">
    <property type="component" value="Unassembled WGS sequence"/>
</dbReference>
<protein>
    <submittedName>
        <fullName evidence="1">Uncharacterized protein</fullName>
    </submittedName>
</protein>
<dbReference type="AlphaFoldDB" id="A0A1F6ECK6"/>
<gene>
    <name evidence="1" type="ORF">A3A35_00050</name>
</gene>
<dbReference type="EMBL" id="MFLV01000026">
    <property type="protein sequence ID" value="OGG71347.1"/>
    <property type="molecule type" value="Genomic_DNA"/>
</dbReference>
<organism evidence="1 2">
    <name type="scientific">Candidatus Kaiserbacteria bacterium RIFCSPLOWO2_01_FULL_51_21</name>
    <dbReference type="NCBI Taxonomy" id="1798508"/>
    <lineage>
        <taxon>Bacteria</taxon>
        <taxon>Candidatus Kaiseribacteriota</taxon>
    </lineage>
</organism>